<evidence type="ECO:0000313" key="1">
    <source>
        <dbReference type="EMBL" id="UUN96268.1"/>
    </source>
</evidence>
<sequence>MQPVNNNRFIAHADAFSIGALILTRLRRVTGRVIDVMYLVDNKSYAQYVIDISLATQDAELNRHALRLQHLLDQEQPGLDTTVDRIEQGSASEEGYVSGATEEEIYRAQVSHHYIGALR</sequence>
<name>A0A8I1DJG6_ACIBZ</name>
<dbReference type="EMBL" id="CP092085">
    <property type="protein sequence ID" value="UUN96268.1"/>
    <property type="molecule type" value="Genomic_DNA"/>
</dbReference>
<evidence type="ECO:0000313" key="2">
    <source>
        <dbReference type="Proteomes" id="UP000644140"/>
    </source>
</evidence>
<dbReference type="Proteomes" id="UP000644140">
    <property type="component" value="Chromosome"/>
</dbReference>
<organism evidence="1 2">
    <name type="scientific">Acinetobacter bereziniae</name>
    <name type="common">Acinetobacter genomosp. 10</name>
    <dbReference type="NCBI Taxonomy" id="106648"/>
    <lineage>
        <taxon>Bacteria</taxon>
        <taxon>Pseudomonadati</taxon>
        <taxon>Pseudomonadota</taxon>
        <taxon>Gammaproteobacteria</taxon>
        <taxon>Moraxellales</taxon>
        <taxon>Moraxellaceae</taxon>
        <taxon>Acinetobacter</taxon>
    </lineage>
</organism>
<proteinExistence type="predicted"/>
<reference evidence="1" key="1">
    <citation type="submission" date="2022-02" db="EMBL/GenBank/DDBJ databases">
        <title>Characterization of Tn125 harboring carbapenem-resistant Acinetobacter bereziniae clinical isolates.</title>
        <authorList>
            <person name="Wong N.-K."/>
            <person name="Pan Q."/>
        </authorList>
    </citation>
    <scope>NUCLEOTIDE SEQUENCE</scope>
    <source>
        <strain evidence="1">GD03393</strain>
    </source>
</reference>
<gene>
    <name evidence="1" type="ORF">I9054_012865</name>
</gene>
<dbReference type="AlphaFoldDB" id="A0A8I1DJG6"/>
<protein>
    <submittedName>
        <fullName evidence="1">Uncharacterized protein</fullName>
    </submittedName>
</protein>
<accession>A0A8I1DJG6</accession>
<dbReference type="RefSeq" id="WP_151781367.1">
    <property type="nucleotide sequence ID" value="NZ_BKNL01000054.1"/>
</dbReference>